<evidence type="ECO:0000256" key="2">
    <source>
        <dbReference type="ARBA" id="ARBA00009021"/>
    </source>
</evidence>
<dbReference type="GO" id="GO:0008380">
    <property type="term" value="P:RNA splicing"/>
    <property type="evidence" value="ECO:0007669"/>
    <property type="project" value="UniProtKB-KW"/>
</dbReference>
<accession>A0A914BUX1</accession>
<organism evidence="9 10">
    <name type="scientific">Acrobeloides nanus</name>
    <dbReference type="NCBI Taxonomy" id="290746"/>
    <lineage>
        <taxon>Eukaryota</taxon>
        <taxon>Metazoa</taxon>
        <taxon>Ecdysozoa</taxon>
        <taxon>Nematoda</taxon>
        <taxon>Chromadorea</taxon>
        <taxon>Rhabditida</taxon>
        <taxon>Tylenchina</taxon>
        <taxon>Cephalobomorpha</taxon>
        <taxon>Cephaloboidea</taxon>
        <taxon>Cephalobidae</taxon>
        <taxon>Acrobeloides</taxon>
    </lineage>
</organism>
<dbReference type="GO" id="GO:0031122">
    <property type="term" value="P:cytoplasmic microtubule organization"/>
    <property type="evidence" value="ECO:0007669"/>
    <property type="project" value="TreeGrafter"/>
</dbReference>
<name>A0A914BUX1_9BILA</name>
<comment type="subcellular location">
    <subcellularLocation>
        <location evidence="1">Cytoplasm</location>
    </subcellularLocation>
</comment>
<keyword evidence="4" id="KW-0963">Cytoplasm</keyword>
<evidence type="ECO:0000313" key="9">
    <source>
        <dbReference type="Proteomes" id="UP000887540"/>
    </source>
</evidence>
<dbReference type="Proteomes" id="UP000887540">
    <property type="component" value="Unplaced"/>
</dbReference>
<evidence type="ECO:0000256" key="7">
    <source>
        <dbReference type="ARBA" id="ARBA00023187"/>
    </source>
</evidence>
<dbReference type="GO" id="GO:0008017">
    <property type="term" value="F:microtubule binding"/>
    <property type="evidence" value="ECO:0007669"/>
    <property type="project" value="TreeGrafter"/>
</dbReference>
<dbReference type="PANTHER" id="PTHR11805:SF1">
    <property type="entry name" value="CYSTEINE-RICH PDZ-BINDING PROTEIN"/>
    <property type="match status" value="1"/>
</dbReference>
<evidence type="ECO:0000313" key="10">
    <source>
        <dbReference type="WBParaSite" id="ACRNAN_Path_1046.g4008.t1"/>
    </source>
</evidence>
<evidence type="ECO:0000256" key="8">
    <source>
        <dbReference type="ARBA" id="ARBA00032518"/>
    </source>
</evidence>
<sequence length="95" mass="10964">MVCEKCTKKLSKLATVHIDRNKAGPSKKVTNENKLLSSKMRFKPDKDEYKKCRICGHRTHHDKAYYCQECAYQKGICAMCGTKVIEVMKYKQTSV</sequence>
<evidence type="ECO:0000256" key="3">
    <source>
        <dbReference type="ARBA" id="ARBA00018615"/>
    </source>
</evidence>
<evidence type="ECO:0000256" key="6">
    <source>
        <dbReference type="ARBA" id="ARBA00022728"/>
    </source>
</evidence>
<keyword evidence="6" id="KW-0747">Spliceosome</keyword>
<dbReference type="PANTHER" id="PTHR11805">
    <property type="entry name" value="CYSTEINE-RICH PDZ-BINDING PROTEIN"/>
    <property type="match status" value="1"/>
</dbReference>
<evidence type="ECO:0000256" key="1">
    <source>
        <dbReference type="ARBA" id="ARBA00004496"/>
    </source>
</evidence>
<evidence type="ECO:0000256" key="4">
    <source>
        <dbReference type="ARBA" id="ARBA00022490"/>
    </source>
</evidence>
<dbReference type="WBParaSite" id="ACRNAN_Path_1046.g4008.t1">
    <property type="protein sequence ID" value="ACRNAN_Path_1046.g4008.t1"/>
    <property type="gene ID" value="ACRNAN_Path_1046.g4008"/>
</dbReference>
<dbReference type="GO" id="GO:0006397">
    <property type="term" value="P:mRNA processing"/>
    <property type="evidence" value="ECO:0007669"/>
    <property type="project" value="UniProtKB-KW"/>
</dbReference>
<keyword evidence="5" id="KW-0507">mRNA processing</keyword>
<protein>
    <recommendedName>
        <fullName evidence="3">Cysteine-rich PDZ-binding protein</fullName>
    </recommendedName>
    <alternativeName>
        <fullName evidence="8">Cysteine-rich interactor of PDZ three</fullName>
    </alternativeName>
</protein>
<comment type="similarity">
    <text evidence="2">Belongs to the CRIPT family.</text>
</comment>
<keyword evidence="7" id="KW-0508">mRNA splicing</keyword>
<dbReference type="InterPro" id="IPR019367">
    <property type="entry name" value="PDZ-binding_CRIPT"/>
</dbReference>
<reference evidence="10" key="1">
    <citation type="submission" date="2022-11" db="UniProtKB">
        <authorList>
            <consortium name="WormBaseParasite"/>
        </authorList>
    </citation>
    <scope>IDENTIFICATION</scope>
</reference>
<dbReference type="GO" id="GO:0005681">
    <property type="term" value="C:spliceosomal complex"/>
    <property type="evidence" value="ECO:0007669"/>
    <property type="project" value="UniProtKB-KW"/>
</dbReference>
<dbReference type="AlphaFoldDB" id="A0A914BUX1"/>
<keyword evidence="9" id="KW-1185">Reference proteome</keyword>
<dbReference type="Pfam" id="PF10235">
    <property type="entry name" value="Cript"/>
    <property type="match status" value="1"/>
</dbReference>
<dbReference type="GO" id="GO:0005737">
    <property type="term" value="C:cytoplasm"/>
    <property type="evidence" value="ECO:0007669"/>
    <property type="project" value="UniProtKB-SubCell"/>
</dbReference>
<proteinExistence type="inferred from homology"/>
<evidence type="ECO:0000256" key="5">
    <source>
        <dbReference type="ARBA" id="ARBA00022664"/>
    </source>
</evidence>